<evidence type="ECO:0008006" key="3">
    <source>
        <dbReference type="Google" id="ProtNLM"/>
    </source>
</evidence>
<dbReference type="EMBL" id="CP032544">
    <property type="protein sequence ID" value="AZJ33787.1"/>
    <property type="molecule type" value="Genomic_DNA"/>
</dbReference>
<name>A0ABM7CJ00_9FLAO</name>
<reference evidence="1 2" key="1">
    <citation type="submission" date="2018-09" db="EMBL/GenBank/DDBJ databases">
        <title>Insights into the microbiota of Asian seabass (Lates calcarifer) with tenacibaculosis symptoms and description of sp. nov. Tenacibaculum singaporense.</title>
        <authorList>
            <person name="Miyake S."/>
            <person name="Soh M."/>
            <person name="Azman M.N."/>
            <person name="Ngoh S.Y."/>
            <person name="Orban L."/>
            <person name="Seedorf H."/>
        </authorList>
    </citation>
    <scope>NUCLEOTIDE SEQUENCE [LARGE SCALE GENOMIC DNA]</scope>
    <source>
        <strain evidence="1 2">DSM 13764</strain>
    </source>
</reference>
<dbReference type="PROSITE" id="PS51257">
    <property type="entry name" value="PROKAR_LIPOPROTEIN"/>
    <property type="match status" value="1"/>
</dbReference>
<dbReference type="Proteomes" id="UP000269693">
    <property type="component" value="Chromosome"/>
</dbReference>
<accession>A0ABM7CJ00</accession>
<organism evidence="1 2">
    <name type="scientific">Tenacibaculum mesophilum</name>
    <dbReference type="NCBI Taxonomy" id="104268"/>
    <lineage>
        <taxon>Bacteria</taxon>
        <taxon>Pseudomonadati</taxon>
        <taxon>Bacteroidota</taxon>
        <taxon>Flavobacteriia</taxon>
        <taxon>Flavobacteriales</taxon>
        <taxon>Flavobacteriaceae</taxon>
        <taxon>Tenacibaculum</taxon>
    </lineage>
</organism>
<evidence type="ECO:0000313" key="2">
    <source>
        <dbReference type="Proteomes" id="UP000269693"/>
    </source>
</evidence>
<gene>
    <name evidence="1" type="ORF">D6200_14920</name>
</gene>
<keyword evidence="2" id="KW-1185">Reference proteome</keyword>
<evidence type="ECO:0000313" key="1">
    <source>
        <dbReference type="EMBL" id="AZJ33787.1"/>
    </source>
</evidence>
<proteinExistence type="predicted"/>
<protein>
    <recommendedName>
        <fullName evidence="3">Lipoprotein</fullName>
    </recommendedName>
</protein>
<sequence>MVKKIIILIIIFIISSCGDHYLTSSNGLRSKNFYKRYIDKRINPNTIEIKTDIIYIDSHYYKNGELFKSENAKKDYFRFYKNGTCYRFNDYGSKNLNKLSFNPKKGDIGFTIKKGKKYFLMTYSIIDGGGFSQSEIRMKDDTLVIYSKNGKDEFFSYFKKMKVPREWLDWKPDY</sequence>